<organism evidence="1 2">
    <name type="scientific">Dovyalis caffra</name>
    <dbReference type="NCBI Taxonomy" id="77055"/>
    <lineage>
        <taxon>Eukaryota</taxon>
        <taxon>Viridiplantae</taxon>
        <taxon>Streptophyta</taxon>
        <taxon>Embryophyta</taxon>
        <taxon>Tracheophyta</taxon>
        <taxon>Spermatophyta</taxon>
        <taxon>Magnoliopsida</taxon>
        <taxon>eudicotyledons</taxon>
        <taxon>Gunneridae</taxon>
        <taxon>Pentapetalae</taxon>
        <taxon>rosids</taxon>
        <taxon>fabids</taxon>
        <taxon>Malpighiales</taxon>
        <taxon>Salicaceae</taxon>
        <taxon>Flacourtieae</taxon>
        <taxon>Dovyalis</taxon>
    </lineage>
</organism>
<evidence type="ECO:0000313" key="1">
    <source>
        <dbReference type="EMBL" id="CAK7338134.1"/>
    </source>
</evidence>
<reference evidence="1 2" key="1">
    <citation type="submission" date="2024-01" db="EMBL/GenBank/DDBJ databases">
        <authorList>
            <person name="Waweru B."/>
        </authorList>
    </citation>
    <scope>NUCLEOTIDE SEQUENCE [LARGE SCALE GENOMIC DNA]</scope>
</reference>
<dbReference type="AlphaFoldDB" id="A0AAV1RN94"/>
<protein>
    <submittedName>
        <fullName evidence="1">Uncharacterized protein</fullName>
    </submittedName>
</protein>
<dbReference type="Proteomes" id="UP001314170">
    <property type="component" value="Unassembled WGS sequence"/>
</dbReference>
<accession>A0AAV1RN94</accession>
<dbReference type="EMBL" id="CAWUPB010001111">
    <property type="protein sequence ID" value="CAK7338134.1"/>
    <property type="molecule type" value="Genomic_DNA"/>
</dbReference>
<proteinExistence type="predicted"/>
<dbReference type="PANTHER" id="PTHR31805:SF16">
    <property type="entry name" value="FORMIN-LIKE PROTEIN (DUF1421)"/>
    <property type="match status" value="1"/>
</dbReference>
<dbReference type="PANTHER" id="PTHR31805">
    <property type="entry name" value="RECEPTOR-LIKE KINASE, PUTATIVE (DUF1421)-RELATED"/>
    <property type="match status" value="1"/>
</dbReference>
<comment type="caution">
    <text evidence="1">The sequence shown here is derived from an EMBL/GenBank/DDBJ whole genome shotgun (WGS) entry which is preliminary data.</text>
</comment>
<gene>
    <name evidence="1" type="ORF">DCAF_LOCUS13176</name>
</gene>
<evidence type="ECO:0000313" key="2">
    <source>
        <dbReference type="Proteomes" id="UP001314170"/>
    </source>
</evidence>
<sequence length="120" mass="13885">MSSTFPATFYSRLDDSFNQDVVTTIEKSMKRHTDNIMCFLEGIGSRVSQLELCYYNLNKSIGEMRSDFVRDNKDADFKLKSLEKHVREVIKHLIRLSHDSPDDSKILLTPMSKELKYGTS</sequence>
<keyword evidence="2" id="KW-1185">Reference proteome</keyword>
<name>A0AAV1RN94_9ROSI</name>